<evidence type="ECO:0000256" key="9">
    <source>
        <dbReference type="ARBA" id="ARBA00033070"/>
    </source>
</evidence>
<reference evidence="13 14" key="1">
    <citation type="submission" date="2020-08" db="EMBL/GenBank/DDBJ databases">
        <title>Genomic Encyclopedia of Type Strains, Phase IV (KMG-IV): sequencing the most valuable type-strain genomes for metagenomic binning, comparative biology and taxonomic classification.</title>
        <authorList>
            <person name="Goeker M."/>
        </authorList>
    </citation>
    <scope>NUCLEOTIDE SEQUENCE [LARGE SCALE GENOMIC DNA]</scope>
    <source>
        <strain evidence="13 14">DSM 17245</strain>
    </source>
</reference>
<dbReference type="CDD" id="cd06928">
    <property type="entry name" value="RNAP_alpha_NTD"/>
    <property type="match status" value="1"/>
</dbReference>
<dbReference type="Pfam" id="PF01193">
    <property type="entry name" value="RNA_pol_L"/>
    <property type="match status" value="1"/>
</dbReference>
<accession>A0A7W9SID4</accession>
<name>A0A7W9SID4_9FIRM</name>
<evidence type="ECO:0000256" key="6">
    <source>
        <dbReference type="ARBA" id="ARBA00022695"/>
    </source>
</evidence>
<dbReference type="InterPro" id="IPR011262">
    <property type="entry name" value="DNA-dir_RNA_pol_insert"/>
</dbReference>
<dbReference type="RefSeq" id="WP_183684520.1">
    <property type="nucleotide sequence ID" value="NZ_CAUQIH010000007.1"/>
</dbReference>
<dbReference type="SUPFAM" id="SSF55257">
    <property type="entry name" value="RBP11-like subunits of RNA polymerase"/>
    <property type="match status" value="1"/>
</dbReference>
<dbReference type="GO" id="GO:0003677">
    <property type="term" value="F:DNA binding"/>
    <property type="evidence" value="ECO:0007669"/>
    <property type="project" value="UniProtKB-UniRule"/>
</dbReference>
<evidence type="ECO:0000256" key="4">
    <source>
        <dbReference type="ARBA" id="ARBA00022478"/>
    </source>
</evidence>
<dbReference type="InterPro" id="IPR011263">
    <property type="entry name" value="DNA-dir_RNA_pol_RpoA/D/Rpb3"/>
</dbReference>
<dbReference type="InterPro" id="IPR011260">
    <property type="entry name" value="RNAP_asu_C"/>
</dbReference>
<keyword evidence="4 11" id="KW-0240">DNA-directed RNA polymerase</keyword>
<evidence type="ECO:0000256" key="2">
    <source>
        <dbReference type="ARBA" id="ARBA00012418"/>
    </source>
</evidence>
<evidence type="ECO:0000256" key="1">
    <source>
        <dbReference type="ARBA" id="ARBA00007123"/>
    </source>
</evidence>
<evidence type="ECO:0000256" key="5">
    <source>
        <dbReference type="ARBA" id="ARBA00022679"/>
    </source>
</evidence>
<dbReference type="GO" id="GO:0000428">
    <property type="term" value="C:DNA-directed RNA polymerase complex"/>
    <property type="evidence" value="ECO:0007669"/>
    <property type="project" value="UniProtKB-KW"/>
</dbReference>
<dbReference type="GO" id="GO:0006351">
    <property type="term" value="P:DNA-templated transcription"/>
    <property type="evidence" value="ECO:0007669"/>
    <property type="project" value="UniProtKB-UniRule"/>
</dbReference>
<evidence type="ECO:0000256" key="7">
    <source>
        <dbReference type="ARBA" id="ARBA00023163"/>
    </source>
</evidence>
<keyword evidence="6 11" id="KW-0548">Nucleotidyltransferase</keyword>
<evidence type="ECO:0000256" key="11">
    <source>
        <dbReference type="HAMAP-Rule" id="MF_00059"/>
    </source>
</evidence>
<dbReference type="NCBIfam" id="NF003513">
    <property type="entry name" value="PRK05182.1-2"/>
    <property type="match status" value="1"/>
</dbReference>
<dbReference type="Gene3D" id="2.170.120.12">
    <property type="entry name" value="DNA-directed RNA polymerase, insert domain"/>
    <property type="match status" value="1"/>
</dbReference>
<comment type="subunit">
    <text evidence="11">Homodimer. The RNAP catalytic core consists of 2 alpha, 1 beta, 1 beta' and 1 omega subunit. When a sigma factor is associated with the core the holoenzyme is formed, which can initiate transcription.</text>
</comment>
<dbReference type="GO" id="GO:0046983">
    <property type="term" value="F:protein dimerization activity"/>
    <property type="evidence" value="ECO:0007669"/>
    <property type="project" value="InterPro"/>
</dbReference>
<feature type="region of interest" description="Alpha C-terminal domain (alpha-CTD)" evidence="11">
    <location>
        <begin position="246"/>
        <end position="312"/>
    </location>
</feature>
<dbReference type="SUPFAM" id="SSF56553">
    <property type="entry name" value="Insert subdomain of RNA polymerase alpha subunit"/>
    <property type="match status" value="1"/>
</dbReference>
<proteinExistence type="inferred from homology"/>
<comment type="similarity">
    <text evidence="1 11">Belongs to the RNA polymerase alpha chain family.</text>
</comment>
<feature type="domain" description="DNA-directed RNA polymerase RpoA/D/Rpb3-type" evidence="12">
    <location>
        <begin position="20"/>
        <end position="225"/>
    </location>
</feature>
<dbReference type="NCBIfam" id="NF003519">
    <property type="entry name" value="PRK05182.2-5"/>
    <property type="match status" value="1"/>
</dbReference>
<dbReference type="Pfam" id="PF03118">
    <property type="entry name" value="RNA_pol_A_CTD"/>
    <property type="match status" value="1"/>
</dbReference>
<sequence>MENIMKPVLEVKEFVEEQGYARFVCDSLAKGEATVLGNSLRRILLSSMPGSAVSEVKLDSVYHEFSSIPGVKEDVSEIIMNLKNLALRYTGSGEEPVMAYVDYMGEGVVKASDIKVSSEVEIMNPDLVLAHLSGKDAKIYMEMKVSKGKGYDGANTRDHSDLAIGVIAVDAIYSPVKKVNVFVEEKGNTERLILDVTTDRTMMPEEAVSLAARILQTHLQLFMHMDTSAKEQGAAVSSQEAGRDELNKSIDELELSVRSYNCLKRAGINTVEDLCAKTMDDLMKVRNMGRKSLDEILNKLESMGLFLSSKAD</sequence>
<dbReference type="HAMAP" id="MF_00059">
    <property type="entry name" value="RNApol_bact_RpoA"/>
    <property type="match status" value="1"/>
</dbReference>
<evidence type="ECO:0000256" key="8">
    <source>
        <dbReference type="ARBA" id="ARBA00032524"/>
    </source>
</evidence>
<dbReference type="Gene3D" id="1.10.150.20">
    <property type="entry name" value="5' to 3' exonuclease, C-terminal subdomain"/>
    <property type="match status" value="1"/>
</dbReference>
<evidence type="ECO:0000313" key="13">
    <source>
        <dbReference type="EMBL" id="MBB6041986.1"/>
    </source>
</evidence>
<dbReference type="Proteomes" id="UP000522163">
    <property type="component" value="Unassembled WGS sequence"/>
</dbReference>
<dbReference type="GO" id="GO:0005737">
    <property type="term" value="C:cytoplasm"/>
    <property type="evidence" value="ECO:0007669"/>
    <property type="project" value="UniProtKB-ARBA"/>
</dbReference>
<dbReference type="Pfam" id="PF01000">
    <property type="entry name" value="RNA_pol_A_bac"/>
    <property type="match status" value="1"/>
</dbReference>
<dbReference type="InterPro" id="IPR036643">
    <property type="entry name" value="RNApol_insert_sf"/>
</dbReference>
<gene>
    <name evidence="11" type="primary">rpoA</name>
    <name evidence="13" type="ORF">HNQ46_001981</name>
</gene>
<dbReference type="EMBL" id="JACHHH010000011">
    <property type="protein sequence ID" value="MBB6041986.1"/>
    <property type="molecule type" value="Genomic_DNA"/>
</dbReference>
<dbReference type="SUPFAM" id="SSF47789">
    <property type="entry name" value="C-terminal domain of RNA polymerase alpha subunit"/>
    <property type="match status" value="1"/>
</dbReference>
<keyword evidence="5 11" id="KW-0808">Transferase</keyword>
<dbReference type="InterPro" id="IPR011773">
    <property type="entry name" value="DNA-dir_RpoA"/>
</dbReference>
<comment type="caution">
    <text evidence="13">The sequence shown here is derived from an EMBL/GenBank/DDBJ whole genome shotgun (WGS) entry which is preliminary data.</text>
</comment>
<dbReference type="NCBIfam" id="TIGR02027">
    <property type="entry name" value="rpoA"/>
    <property type="match status" value="1"/>
</dbReference>
<dbReference type="EC" id="2.7.7.6" evidence="2 11"/>
<dbReference type="GeneID" id="85015506"/>
<protein>
    <recommendedName>
        <fullName evidence="3 11">DNA-directed RNA polymerase subunit alpha</fullName>
        <shortName evidence="11">RNAP subunit alpha</shortName>
        <ecNumber evidence="2 11">2.7.7.6</ecNumber>
    </recommendedName>
    <alternativeName>
        <fullName evidence="9 11">RNA polymerase subunit alpha</fullName>
    </alternativeName>
    <alternativeName>
        <fullName evidence="8 11">Transcriptase subunit alpha</fullName>
    </alternativeName>
</protein>
<evidence type="ECO:0000313" key="14">
    <source>
        <dbReference type="Proteomes" id="UP000522163"/>
    </source>
</evidence>
<dbReference type="GO" id="GO:0003899">
    <property type="term" value="F:DNA-directed RNA polymerase activity"/>
    <property type="evidence" value="ECO:0007669"/>
    <property type="project" value="UniProtKB-UniRule"/>
</dbReference>
<dbReference type="SMART" id="SM00662">
    <property type="entry name" value="RPOLD"/>
    <property type="match status" value="1"/>
</dbReference>
<keyword evidence="7 11" id="KW-0804">Transcription</keyword>
<evidence type="ECO:0000256" key="10">
    <source>
        <dbReference type="ARBA" id="ARBA00048552"/>
    </source>
</evidence>
<comment type="function">
    <text evidence="11">DNA-dependent RNA polymerase catalyzes the transcription of DNA into RNA using the four ribonucleoside triphosphates as substrates.</text>
</comment>
<feature type="region of interest" description="Alpha N-terminal domain (alpha-NTD)" evidence="11">
    <location>
        <begin position="1"/>
        <end position="227"/>
    </location>
</feature>
<evidence type="ECO:0000259" key="12">
    <source>
        <dbReference type="SMART" id="SM00662"/>
    </source>
</evidence>
<evidence type="ECO:0000256" key="3">
    <source>
        <dbReference type="ARBA" id="ARBA00015972"/>
    </source>
</evidence>
<comment type="domain">
    <text evidence="11">The N-terminal domain is essential for RNAP assembly and basal transcription, whereas the C-terminal domain is involved in interaction with transcriptional regulators and with upstream promoter elements.</text>
</comment>
<dbReference type="FunFam" id="2.170.120.12:FF:000001">
    <property type="entry name" value="DNA-directed RNA polymerase subunit alpha"/>
    <property type="match status" value="1"/>
</dbReference>
<comment type="catalytic activity">
    <reaction evidence="10 11">
        <text>RNA(n) + a ribonucleoside 5'-triphosphate = RNA(n+1) + diphosphate</text>
        <dbReference type="Rhea" id="RHEA:21248"/>
        <dbReference type="Rhea" id="RHEA-COMP:14527"/>
        <dbReference type="Rhea" id="RHEA-COMP:17342"/>
        <dbReference type="ChEBI" id="CHEBI:33019"/>
        <dbReference type="ChEBI" id="CHEBI:61557"/>
        <dbReference type="ChEBI" id="CHEBI:140395"/>
        <dbReference type="EC" id="2.7.7.6"/>
    </reaction>
</comment>
<organism evidence="13 14">
    <name type="scientific">Oribacterium sinus</name>
    <dbReference type="NCBI Taxonomy" id="237576"/>
    <lineage>
        <taxon>Bacteria</taxon>
        <taxon>Bacillati</taxon>
        <taxon>Bacillota</taxon>
        <taxon>Clostridia</taxon>
        <taxon>Lachnospirales</taxon>
        <taxon>Lachnospiraceae</taxon>
        <taxon>Oribacterium</taxon>
    </lineage>
</organism>
<dbReference type="InterPro" id="IPR036603">
    <property type="entry name" value="RBP11-like"/>
</dbReference>
<dbReference type="Gene3D" id="3.30.1360.10">
    <property type="entry name" value="RNA polymerase, RBP11-like subunit"/>
    <property type="match status" value="1"/>
</dbReference>
<dbReference type="AlphaFoldDB" id="A0A7W9SID4"/>